<dbReference type="PROSITE" id="PS50293">
    <property type="entry name" value="TPR_REGION"/>
    <property type="match status" value="1"/>
</dbReference>
<feature type="chain" id="PRO_5046256928" description="Tetratricopeptide repeat protein" evidence="4">
    <location>
        <begin position="23"/>
        <end position="332"/>
    </location>
</feature>
<organism evidence="5 6">
    <name type="scientific">Mucilaginibacter panaciglaebae</name>
    <dbReference type="NCBI Taxonomy" id="502331"/>
    <lineage>
        <taxon>Bacteria</taxon>
        <taxon>Pseudomonadati</taxon>
        <taxon>Bacteroidota</taxon>
        <taxon>Sphingobacteriia</taxon>
        <taxon>Sphingobacteriales</taxon>
        <taxon>Sphingobacteriaceae</taxon>
        <taxon>Mucilaginibacter</taxon>
    </lineage>
</organism>
<keyword evidence="1" id="KW-0677">Repeat</keyword>
<comment type="caution">
    <text evidence="5">The sequence shown here is derived from an EMBL/GenBank/DDBJ whole genome shotgun (WGS) entry which is preliminary data.</text>
</comment>
<sequence length="332" mass="36792">MKTYRKLLLTWALIICSTVLFAQSNRTQADSLLKQGVTLNDAGKFAEAVAKYDEILKTEPNNVTALYEKGFSLSAAGKSDEAIACFEKITSTANFPDAYVGLANIYDSKGDYEKALSYYMKGIAIAPKNRNLWFNLSVSYARQQKYPQSESAAAEAIKADPKHISSYRNYAVAAYLQGRNAEALLGLSNYLMFGVPANQSAGACQIVKEILRTSPKSDAGPIAKMQQETIVQAAKLATAGKTNLTPTDSLTIQLTAVYKVIKTQEAQYGSPFFSRYFGDFFGRIAESNYMDVFTHFIAVSLSPQDNLAWLKTRQDDIKAFNIWLNTQKRQTE</sequence>
<dbReference type="Pfam" id="PF00515">
    <property type="entry name" value="TPR_1"/>
    <property type="match status" value="1"/>
</dbReference>
<dbReference type="Pfam" id="PF13432">
    <property type="entry name" value="TPR_16"/>
    <property type="match status" value="2"/>
</dbReference>
<feature type="repeat" description="TPR" evidence="3">
    <location>
        <begin position="130"/>
        <end position="163"/>
    </location>
</feature>
<dbReference type="PANTHER" id="PTHR44943:SF8">
    <property type="entry name" value="TPR REPEAT-CONTAINING PROTEIN MJ0263"/>
    <property type="match status" value="1"/>
</dbReference>
<feature type="signal peptide" evidence="4">
    <location>
        <begin position="1"/>
        <end position="22"/>
    </location>
</feature>
<protein>
    <recommendedName>
        <fullName evidence="7">Tetratricopeptide repeat protein</fullName>
    </recommendedName>
</protein>
<keyword evidence="4" id="KW-0732">Signal</keyword>
<evidence type="ECO:0000313" key="6">
    <source>
        <dbReference type="Proteomes" id="UP001500841"/>
    </source>
</evidence>
<gene>
    <name evidence="5" type="ORF">GCM10022392_17320</name>
</gene>
<evidence type="ECO:0000256" key="2">
    <source>
        <dbReference type="ARBA" id="ARBA00022803"/>
    </source>
</evidence>
<feature type="repeat" description="TPR" evidence="3">
    <location>
        <begin position="29"/>
        <end position="62"/>
    </location>
</feature>
<dbReference type="InterPro" id="IPR019734">
    <property type="entry name" value="TPR_rpt"/>
</dbReference>
<evidence type="ECO:0008006" key="7">
    <source>
        <dbReference type="Google" id="ProtNLM"/>
    </source>
</evidence>
<dbReference type="PANTHER" id="PTHR44943">
    <property type="entry name" value="CELLULOSE SYNTHASE OPERON PROTEIN C"/>
    <property type="match status" value="1"/>
</dbReference>
<proteinExistence type="predicted"/>
<dbReference type="Gene3D" id="1.25.40.10">
    <property type="entry name" value="Tetratricopeptide repeat domain"/>
    <property type="match status" value="2"/>
</dbReference>
<evidence type="ECO:0000256" key="4">
    <source>
        <dbReference type="SAM" id="SignalP"/>
    </source>
</evidence>
<feature type="repeat" description="TPR" evidence="3">
    <location>
        <begin position="96"/>
        <end position="129"/>
    </location>
</feature>
<dbReference type="EMBL" id="BAABCV010000005">
    <property type="protein sequence ID" value="GAA4094931.1"/>
    <property type="molecule type" value="Genomic_DNA"/>
</dbReference>
<keyword evidence="2 3" id="KW-0802">TPR repeat</keyword>
<dbReference type="RefSeq" id="WP_345102974.1">
    <property type="nucleotide sequence ID" value="NZ_BAABCV010000005.1"/>
</dbReference>
<evidence type="ECO:0000256" key="1">
    <source>
        <dbReference type="ARBA" id="ARBA00022737"/>
    </source>
</evidence>
<dbReference type="SUPFAM" id="SSF48452">
    <property type="entry name" value="TPR-like"/>
    <property type="match status" value="1"/>
</dbReference>
<dbReference type="InterPro" id="IPR011990">
    <property type="entry name" value="TPR-like_helical_dom_sf"/>
</dbReference>
<dbReference type="InterPro" id="IPR051685">
    <property type="entry name" value="Ycf3/AcsC/BcsC/TPR_MFPF"/>
</dbReference>
<dbReference type="PROSITE" id="PS50005">
    <property type="entry name" value="TPR"/>
    <property type="match status" value="3"/>
</dbReference>
<evidence type="ECO:0000313" key="5">
    <source>
        <dbReference type="EMBL" id="GAA4094931.1"/>
    </source>
</evidence>
<name>A0ABP7WRC7_9SPHI</name>
<keyword evidence="6" id="KW-1185">Reference proteome</keyword>
<dbReference type="Proteomes" id="UP001500841">
    <property type="component" value="Unassembled WGS sequence"/>
</dbReference>
<accession>A0ABP7WRC7</accession>
<evidence type="ECO:0000256" key="3">
    <source>
        <dbReference type="PROSITE-ProRule" id="PRU00339"/>
    </source>
</evidence>
<dbReference type="SMART" id="SM00028">
    <property type="entry name" value="TPR"/>
    <property type="match status" value="4"/>
</dbReference>
<reference evidence="6" key="1">
    <citation type="journal article" date="2019" name="Int. J. Syst. Evol. Microbiol.">
        <title>The Global Catalogue of Microorganisms (GCM) 10K type strain sequencing project: providing services to taxonomists for standard genome sequencing and annotation.</title>
        <authorList>
            <consortium name="The Broad Institute Genomics Platform"/>
            <consortium name="The Broad Institute Genome Sequencing Center for Infectious Disease"/>
            <person name="Wu L."/>
            <person name="Ma J."/>
        </authorList>
    </citation>
    <scope>NUCLEOTIDE SEQUENCE [LARGE SCALE GENOMIC DNA]</scope>
    <source>
        <strain evidence="6">JCM 17085</strain>
    </source>
</reference>